<dbReference type="Gene3D" id="3.40.50.620">
    <property type="entry name" value="HUPs"/>
    <property type="match status" value="1"/>
</dbReference>
<dbReference type="CGD" id="CAL0000187822">
    <property type="gene designation" value="orf19.9343"/>
</dbReference>
<accession>A0A1D8PII4</accession>
<dbReference type="SUPFAM" id="SSF52374">
    <property type="entry name" value="Nucleotidylyl transferase"/>
    <property type="match status" value="1"/>
</dbReference>
<dbReference type="eggNOG" id="KOG3351">
    <property type="taxonomic scope" value="Eukaryota"/>
</dbReference>
<dbReference type="Pfam" id="PF01467">
    <property type="entry name" value="CTP_transf_like"/>
    <property type="match status" value="1"/>
</dbReference>
<organism evidence="3 4">
    <name type="scientific">Candida albicans (strain SC5314 / ATCC MYA-2876)</name>
    <name type="common">Yeast</name>
    <dbReference type="NCBI Taxonomy" id="237561"/>
    <lineage>
        <taxon>Eukaryota</taxon>
        <taxon>Fungi</taxon>
        <taxon>Dikarya</taxon>
        <taxon>Ascomycota</taxon>
        <taxon>Saccharomycotina</taxon>
        <taxon>Pichiomycetes</taxon>
        <taxon>Debaryomycetaceae</taxon>
        <taxon>Candida/Lodderomyces clade</taxon>
        <taxon>Candida</taxon>
    </lineage>
</organism>
<keyword evidence="3" id="KW-0808">Transferase</keyword>
<feature type="domain" description="Cytidyltransferase-like" evidence="1">
    <location>
        <begin position="167"/>
        <end position="313"/>
    </location>
</feature>
<dbReference type="InParanoid" id="A0A1D8PII4"/>
<dbReference type="Proteomes" id="UP000000559">
    <property type="component" value="Chromosome 2"/>
</dbReference>
<name>A0A1D8PII4_CANAL</name>
<evidence type="ECO:0000313" key="2">
    <source>
        <dbReference type="CGD" id="CAL0000187822"/>
    </source>
</evidence>
<dbReference type="PANTHER" id="PTHR10695">
    <property type="entry name" value="DEPHOSPHO-COA KINASE-RELATED"/>
    <property type="match status" value="1"/>
</dbReference>
<dbReference type="AlphaFoldDB" id="A0A1D8PII4"/>
<dbReference type="NCBIfam" id="NF001985">
    <property type="entry name" value="PRK00777.1"/>
    <property type="match status" value="1"/>
</dbReference>
<dbReference type="GO" id="GO:0016779">
    <property type="term" value="F:nucleotidyltransferase activity"/>
    <property type="evidence" value="ECO:0007669"/>
    <property type="project" value="UniProtKB-KW"/>
</dbReference>
<dbReference type="KEGG" id="cal:CAALFM_C210060CA"/>
<proteinExistence type="predicted"/>
<dbReference type="GO" id="GO:0015937">
    <property type="term" value="P:coenzyme A biosynthetic process"/>
    <property type="evidence" value="ECO:0000318"/>
    <property type="project" value="GO_Central"/>
</dbReference>
<reference evidence="3 4" key="2">
    <citation type="journal article" date="2007" name="Genome Biol.">
        <title>Assembly of the Candida albicans genome into sixteen supercontigs aligned on the eight chromosomes.</title>
        <authorList>
            <person name="van het Hoog M."/>
            <person name="Rast T.J."/>
            <person name="Martchenko M."/>
            <person name="Grindle S."/>
            <person name="Dignard D."/>
            <person name="Hogues H."/>
            <person name="Cuomo C."/>
            <person name="Berriman M."/>
            <person name="Scherer S."/>
            <person name="Magee B.B."/>
            <person name="Whiteway M."/>
            <person name="Chibana H."/>
            <person name="Nantel A."/>
            <person name="Magee P.T."/>
        </authorList>
    </citation>
    <scope>GENOME REANNOTATION</scope>
    <source>
        <strain evidence="4">SC5314 / ATCC MYA-2876</strain>
    </source>
</reference>
<reference evidence="3 4" key="3">
    <citation type="journal article" date="2013" name="Genome Biol.">
        <title>Assembly of a phased diploid Candida albicans genome facilitates allele-specific measurements and provides a simple model for repeat and indel structure.</title>
        <authorList>
            <person name="Muzzey D."/>
            <person name="Schwartz K."/>
            <person name="Weissman J.S."/>
            <person name="Sherlock G."/>
        </authorList>
    </citation>
    <scope>NUCLEOTIDE SEQUENCE [LARGE SCALE GENOMIC DNA]</scope>
    <source>
        <strain evidence="4">SC5314 / ATCC MYA-2876</strain>
    </source>
</reference>
<dbReference type="RefSeq" id="XP_714421.2">
    <property type="nucleotide sequence ID" value="XM_709328.2"/>
</dbReference>
<dbReference type="InterPro" id="IPR014729">
    <property type="entry name" value="Rossmann-like_a/b/a_fold"/>
</dbReference>
<protein>
    <submittedName>
        <fullName evidence="3">Pantetheine-phosphate adenylyltransferase</fullName>
    </submittedName>
</protein>
<keyword evidence="3" id="KW-0548">Nucleotidyltransferase</keyword>
<evidence type="ECO:0000313" key="3">
    <source>
        <dbReference type="EMBL" id="AOW27983.1"/>
    </source>
</evidence>
<dbReference type="OrthoDB" id="330671at2759"/>
<dbReference type="EMBL" id="CP017624">
    <property type="protein sequence ID" value="AOW27983.1"/>
    <property type="molecule type" value="Genomic_DNA"/>
</dbReference>
<dbReference type="GO" id="GO:0004140">
    <property type="term" value="F:dephospho-CoA kinase activity"/>
    <property type="evidence" value="ECO:0000318"/>
    <property type="project" value="GO_Central"/>
</dbReference>
<reference evidence="3 4" key="1">
    <citation type="journal article" date="2004" name="Proc. Natl. Acad. Sci. U.S.A.">
        <title>The diploid genome sequence of Candida albicans.</title>
        <authorList>
            <person name="Jones T."/>
            <person name="Federspiel N.A."/>
            <person name="Chibana H."/>
            <person name="Dungan J."/>
            <person name="Kalman S."/>
            <person name="Magee B.B."/>
            <person name="Newport G."/>
            <person name="Thorstenson Y.R."/>
            <person name="Agabian N."/>
            <person name="Magee P.T."/>
            <person name="Davis R.W."/>
            <person name="Scherer S."/>
        </authorList>
    </citation>
    <scope>NUCLEOTIDE SEQUENCE [LARGE SCALE GENOMIC DNA]</scope>
    <source>
        <strain evidence="4">SC5314 / ATCC MYA-2876</strain>
    </source>
</reference>
<dbReference type="PANTHER" id="PTHR10695:SF46">
    <property type="entry name" value="BIFUNCTIONAL COENZYME A SYNTHASE-RELATED"/>
    <property type="match status" value="1"/>
</dbReference>
<evidence type="ECO:0000313" key="4">
    <source>
        <dbReference type="Proteomes" id="UP000000559"/>
    </source>
</evidence>
<dbReference type="InterPro" id="IPR004821">
    <property type="entry name" value="Cyt_trans-like"/>
</dbReference>
<dbReference type="STRING" id="237561.A0A1D8PII4"/>
<dbReference type="FunCoup" id="A0A1D8PII4">
    <property type="interactions" value="181"/>
</dbReference>
<evidence type="ECO:0000259" key="1">
    <source>
        <dbReference type="Pfam" id="PF01467"/>
    </source>
</evidence>
<dbReference type="GeneID" id="3643948"/>
<keyword evidence="4" id="KW-1185">Reference proteome</keyword>
<sequence>MLNPVIFIKDPIKYDYSQFIISLLPKFINCNRIDLVILCQITESNQLNEILCFYYQLIRNHKNNGDTDGDTDSLPMFDYRFEINILFNLSTKKLNQLCLNNWNHGYIAEGDNDNSTNLSSLPLSITQISNIEIPTIQSRANSSSAYNDEDDKITTSRQYQQFKTTAVGGTFDHLHDGHKILLSMAIFLTSNKLIIGITGSNLLINKKFKSQLQTFNQRQNLVIQFINLLLLSETSVIFFEIYEINDVCGPTGYINDIDNLIISQETKSGGEFVNKFRKDHGFKLLDITIIKVIGGNVEENSWKGKLSSTDIREQEYNRLLNQ</sequence>
<dbReference type="VEuPathDB" id="FungiDB:C2_10060C_A"/>
<dbReference type="OMA" id="VIFFEIY"/>
<gene>
    <name evidence="3" type="ordered locus">CAALFM_C210060CA</name>
    <name evidence="2" type="ordered locus">orf19.9343</name>
</gene>